<keyword evidence="4 7" id="KW-1133">Transmembrane helix</keyword>
<proteinExistence type="predicted"/>
<evidence type="ECO:0000256" key="4">
    <source>
        <dbReference type="ARBA" id="ARBA00022989"/>
    </source>
</evidence>
<dbReference type="SUPFAM" id="SSF82866">
    <property type="entry name" value="Multidrug efflux transporter AcrB transmembrane domain"/>
    <property type="match status" value="2"/>
</dbReference>
<feature type="transmembrane region" description="Helical" evidence="7">
    <location>
        <begin position="243"/>
        <end position="265"/>
    </location>
</feature>
<feature type="transmembrane region" description="Helical" evidence="7">
    <location>
        <begin position="344"/>
        <end position="365"/>
    </location>
</feature>
<evidence type="ECO:0000313" key="9">
    <source>
        <dbReference type="EMBL" id="QWV14986.1"/>
    </source>
</evidence>
<organism evidence="9 10">
    <name type="scientific">Marinobacter adhaerens</name>
    <dbReference type="NCBI Taxonomy" id="1033846"/>
    <lineage>
        <taxon>Bacteria</taxon>
        <taxon>Pseudomonadati</taxon>
        <taxon>Pseudomonadota</taxon>
        <taxon>Gammaproteobacteria</taxon>
        <taxon>Pseudomonadales</taxon>
        <taxon>Marinobacteraceae</taxon>
        <taxon>Marinobacter</taxon>
    </lineage>
</organism>
<accession>A0ABX8INS4</accession>
<evidence type="ECO:0000256" key="2">
    <source>
        <dbReference type="ARBA" id="ARBA00022475"/>
    </source>
</evidence>
<keyword evidence="2" id="KW-1003">Cell membrane</keyword>
<keyword evidence="10" id="KW-1185">Reference proteome</keyword>
<feature type="transmembrane region" description="Helical" evidence="7">
    <location>
        <begin position="706"/>
        <end position="729"/>
    </location>
</feature>
<dbReference type="InterPro" id="IPR050545">
    <property type="entry name" value="Mycobact_MmpL"/>
</dbReference>
<sequence length="846" mass="92347">MMVNQKAHTGMPVVPNLEDFDKRSGGAFERLIFSHRKLVLFSCLFMTLVMGFFAAKLDVNASFERMIPVNNPYIQNYLQYKSELPGLGNTIRVVVSNKQGDIYDPEYLKTLEEVNDTLYLIPGIDRSWMRSLWMPIVRWREVTENGITGGAVMPSDYDGTESSIQSLKRNVDRAGLRGSLVASDESSSMIVAPLLDRNPNTGEPLDYGEFSQELENKIRSYESEKIGIHIVGFSKLVGDLIDGLQAVMLFFAVSVVIAALFVYLYTRCLRSTILLVSIAVIGVVWLLGLMQILGYSLDPYSILVPFLIFAIGLSHGTQKMNGVLQDIGRGTHKYVAARYTFRRLFLTGLTALLTNIVGFAVLAIIDIPVIRDLAITTSIGVFLLIFTKLILIPVSLSYIGVSKKAARIAIEKEKSDSQSSTWLGRVWAGLDKFTDRKFAIGAIFASVLITAISSVIMMDLKIGDLDPGAPELRPDSRYNLDNAYINENYGLSSDQFAVIMKTDPDGCRFYEPLKAMDKLAWQLRQTSGVQATDSLAERVRLMTSGMAEGSTKWFTISRDQAITNAAVDAAMISSPGVTNQDCSVTPLIAYLTDHKADTLTRVLNEVQGFAAENNTSQDAERPVEFLLAAGNAGIEAATNIEVRKGIVIMYFAVYGATALLCLLTFRSFGRAIRATVVAMVPLIMTTIICKALMVGLGIGLKVATLPVIAVGVGVGVDYALYLLGVQVAVQARGESLTVAYRRSLDFTGRVVALIGLTMAAGVVTWAWSPIKFQADMGILLTFMFLWNMIGALILIPALSHFLLNDSENLKPESGSVGASDSPGAADTSSQSHQKAVTQTSRMVVAD</sequence>
<dbReference type="InterPro" id="IPR000731">
    <property type="entry name" value="SSD"/>
</dbReference>
<feature type="transmembrane region" description="Helical" evidence="7">
    <location>
        <begin position="438"/>
        <end position="458"/>
    </location>
</feature>
<protein>
    <submittedName>
        <fullName evidence="9">MMPL family transporter</fullName>
    </submittedName>
</protein>
<evidence type="ECO:0000256" key="1">
    <source>
        <dbReference type="ARBA" id="ARBA00004651"/>
    </source>
</evidence>
<feature type="region of interest" description="Disordered" evidence="6">
    <location>
        <begin position="811"/>
        <end position="846"/>
    </location>
</feature>
<dbReference type="InterPro" id="IPR004869">
    <property type="entry name" value="MMPL_dom"/>
</dbReference>
<dbReference type="Proteomes" id="UP000683442">
    <property type="component" value="Chromosome"/>
</dbReference>
<evidence type="ECO:0000313" key="10">
    <source>
        <dbReference type="Proteomes" id="UP000683442"/>
    </source>
</evidence>
<evidence type="ECO:0000256" key="3">
    <source>
        <dbReference type="ARBA" id="ARBA00022692"/>
    </source>
</evidence>
<feature type="transmembrane region" description="Helical" evidence="7">
    <location>
        <begin position="677"/>
        <end position="700"/>
    </location>
</feature>
<keyword evidence="5 7" id="KW-0472">Membrane</keyword>
<dbReference type="Gene3D" id="1.20.1640.10">
    <property type="entry name" value="Multidrug efflux transporter AcrB transmembrane domain"/>
    <property type="match status" value="2"/>
</dbReference>
<evidence type="ECO:0000259" key="8">
    <source>
        <dbReference type="PROSITE" id="PS50156"/>
    </source>
</evidence>
<feature type="domain" description="SSD" evidence="8">
    <location>
        <begin position="272"/>
        <end position="398"/>
    </location>
</feature>
<dbReference type="PANTHER" id="PTHR33406">
    <property type="entry name" value="MEMBRANE PROTEIN MJ1562-RELATED"/>
    <property type="match status" value="1"/>
</dbReference>
<feature type="transmembrane region" description="Helical" evidence="7">
    <location>
        <begin position="272"/>
        <end position="293"/>
    </location>
</feature>
<feature type="transmembrane region" description="Helical" evidence="7">
    <location>
        <begin position="377"/>
        <end position="401"/>
    </location>
</feature>
<evidence type="ECO:0000256" key="5">
    <source>
        <dbReference type="ARBA" id="ARBA00023136"/>
    </source>
</evidence>
<evidence type="ECO:0000256" key="6">
    <source>
        <dbReference type="SAM" id="MobiDB-lite"/>
    </source>
</evidence>
<dbReference type="EMBL" id="CP076686">
    <property type="protein sequence ID" value="QWV14986.1"/>
    <property type="molecule type" value="Genomic_DNA"/>
</dbReference>
<reference evidence="9 10" key="1">
    <citation type="submission" date="2021-06" db="EMBL/GenBank/DDBJ databases">
        <title>Microbial metabolic specificity influences pelagic lipid remineralization.</title>
        <authorList>
            <person name="Behrendt L."/>
            <person name="Hunter J.E."/>
            <person name="Alcolombri U."/>
            <person name="Smriga S."/>
            <person name="Mincer T."/>
            <person name="Lowenstein D.P."/>
            <person name="Peaudecerf F.J."/>
            <person name="Fernandez V.I."/>
            <person name="Fredricks H."/>
            <person name="Almblad H."/>
            <person name="Harrison J.J."/>
            <person name="Stocker R."/>
            <person name="Van Mooy B.A.S."/>
        </authorList>
    </citation>
    <scope>NUCLEOTIDE SEQUENCE [LARGE SCALE GENOMIC DNA]</scope>
    <source>
        <strain evidence="9 10">HP15-B</strain>
    </source>
</reference>
<gene>
    <name evidence="9" type="ORF">KQ249_04170</name>
</gene>
<feature type="transmembrane region" description="Helical" evidence="7">
    <location>
        <begin position="38"/>
        <end position="55"/>
    </location>
</feature>
<evidence type="ECO:0000256" key="7">
    <source>
        <dbReference type="SAM" id="Phobius"/>
    </source>
</evidence>
<feature type="transmembrane region" description="Helical" evidence="7">
    <location>
        <begin position="299"/>
        <end position="316"/>
    </location>
</feature>
<dbReference type="Pfam" id="PF03176">
    <property type="entry name" value="MMPL"/>
    <property type="match status" value="2"/>
</dbReference>
<comment type="subcellular location">
    <subcellularLocation>
        <location evidence="1">Cell membrane</location>
        <topology evidence="1">Multi-pass membrane protein</topology>
    </subcellularLocation>
</comment>
<keyword evidence="3 7" id="KW-0812">Transmembrane</keyword>
<name>A0ABX8INS4_9GAMM</name>
<dbReference type="PANTHER" id="PTHR33406:SF10">
    <property type="entry name" value="SSD DOMAIN-CONTAINING PROTEIN"/>
    <property type="match status" value="1"/>
</dbReference>
<feature type="transmembrane region" description="Helical" evidence="7">
    <location>
        <begin position="776"/>
        <end position="803"/>
    </location>
</feature>
<feature type="transmembrane region" description="Helical" evidence="7">
    <location>
        <begin position="647"/>
        <end position="665"/>
    </location>
</feature>
<feature type="transmembrane region" description="Helical" evidence="7">
    <location>
        <begin position="750"/>
        <end position="770"/>
    </location>
</feature>
<feature type="compositionally biased region" description="Polar residues" evidence="6">
    <location>
        <begin position="826"/>
        <end position="846"/>
    </location>
</feature>
<dbReference type="PROSITE" id="PS50156">
    <property type="entry name" value="SSD"/>
    <property type="match status" value="1"/>
</dbReference>